<evidence type="ECO:0000313" key="2">
    <source>
        <dbReference type="Proteomes" id="UP001295444"/>
    </source>
</evidence>
<reference evidence="1" key="1">
    <citation type="submission" date="2022-03" db="EMBL/GenBank/DDBJ databases">
        <authorList>
            <person name="Alioto T."/>
            <person name="Alioto T."/>
            <person name="Gomez Garrido J."/>
        </authorList>
    </citation>
    <scope>NUCLEOTIDE SEQUENCE</scope>
</reference>
<proteinExistence type="predicted"/>
<name>A0AAD1SZJ1_PELCU</name>
<dbReference type="EMBL" id="OW240920">
    <property type="protein sequence ID" value="CAH2315039.1"/>
    <property type="molecule type" value="Genomic_DNA"/>
</dbReference>
<evidence type="ECO:0000313" key="1">
    <source>
        <dbReference type="EMBL" id="CAH2315039.1"/>
    </source>
</evidence>
<sequence>MAAATITNRTTSSHLQHWRQHLSLLPAVPRAPNLDSHSTHTKRNNGHSRLHLTCQSDTSGITSTPLTTKYLSPRANGGNHRGLDHGQDASRLSTAARVTKRLLTIYTQL</sequence>
<organism evidence="1 2">
    <name type="scientific">Pelobates cultripes</name>
    <name type="common">Western spadefoot toad</name>
    <dbReference type="NCBI Taxonomy" id="61616"/>
    <lineage>
        <taxon>Eukaryota</taxon>
        <taxon>Metazoa</taxon>
        <taxon>Chordata</taxon>
        <taxon>Craniata</taxon>
        <taxon>Vertebrata</taxon>
        <taxon>Euteleostomi</taxon>
        <taxon>Amphibia</taxon>
        <taxon>Batrachia</taxon>
        <taxon>Anura</taxon>
        <taxon>Pelobatoidea</taxon>
        <taxon>Pelobatidae</taxon>
        <taxon>Pelobates</taxon>
    </lineage>
</organism>
<accession>A0AAD1SZJ1</accession>
<gene>
    <name evidence="1" type="ORF">PECUL_23A053124</name>
</gene>
<keyword evidence="2" id="KW-1185">Reference proteome</keyword>
<protein>
    <submittedName>
        <fullName evidence="1">Uncharacterized protein</fullName>
    </submittedName>
</protein>
<dbReference type="AlphaFoldDB" id="A0AAD1SZJ1"/>
<dbReference type="Proteomes" id="UP001295444">
    <property type="component" value="Chromosome 09"/>
</dbReference>